<keyword evidence="6" id="KW-0325">Glycoprotein</keyword>
<keyword evidence="5 8" id="KW-0472">Membrane</keyword>
<reference evidence="10" key="1">
    <citation type="submission" date="2022-03" db="EMBL/GenBank/DDBJ databases">
        <authorList>
            <person name="Martin C."/>
        </authorList>
    </citation>
    <scope>NUCLEOTIDE SEQUENCE</scope>
</reference>
<feature type="signal peptide" evidence="9">
    <location>
        <begin position="1"/>
        <end position="17"/>
    </location>
</feature>
<feature type="transmembrane region" description="Helical" evidence="8">
    <location>
        <begin position="764"/>
        <end position="783"/>
    </location>
</feature>
<keyword evidence="9" id="KW-0732">Signal</keyword>
<keyword evidence="3 8" id="KW-0812">Transmembrane</keyword>
<keyword evidence="4 8" id="KW-1133">Transmembrane helix</keyword>
<feature type="transmembrane region" description="Helical" evidence="8">
    <location>
        <begin position="83"/>
        <end position="111"/>
    </location>
</feature>
<gene>
    <name evidence="10" type="ORF">OFUS_LOCUS11109</name>
</gene>
<feature type="transmembrane region" description="Helical" evidence="8">
    <location>
        <begin position="132"/>
        <end position="154"/>
    </location>
</feature>
<dbReference type="OrthoDB" id="6229420at2759"/>
<evidence type="ECO:0000256" key="1">
    <source>
        <dbReference type="ARBA" id="ARBA00004141"/>
    </source>
</evidence>
<organism evidence="10 11">
    <name type="scientific">Owenia fusiformis</name>
    <name type="common">Polychaete worm</name>
    <dbReference type="NCBI Taxonomy" id="6347"/>
    <lineage>
        <taxon>Eukaryota</taxon>
        <taxon>Metazoa</taxon>
        <taxon>Spiralia</taxon>
        <taxon>Lophotrochozoa</taxon>
        <taxon>Annelida</taxon>
        <taxon>Polychaeta</taxon>
        <taxon>Sedentaria</taxon>
        <taxon>Canalipalpata</taxon>
        <taxon>Sabellida</taxon>
        <taxon>Oweniida</taxon>
        <taxon>Oweniidae</taxon>
        <taxon>Owenia</taxon>
    </lineage>
</organism>
<evidence type="ECO:0000256" key="5">
    <source>
        <dbReference type="ARBA" id="ARBA00023136"/>
    </source>
</evidence>
<evidence type="ECO:0000313" key="11">
    <source>
        <dbReference type="Proteomes" id="UP000749559"/>
    </source>
</evidence>
<evidence type="ECO:0000256" key="2">
    <source>
        <dbReference type="ARBA" id="ARBA00006058"/>
    </source>
</evidence>
<evidence type="ECO:0000256" key="7">
    <source>
        <dbReference type="SAM" id="MobiDB-lite"/>
    </source>
</evidence>
<protein>
    <recommendedName>
        <fullName evidence="12">Prominin-1-A-like</fullName>
    </recommendedName>
</protein>
<evidence type="ECO:0000256" key="6">
    <source>
        <dbReference type="ARBA" id="ARBA00023180"/>
    </source>
</evidence>
<feature type="chain" id="PRO_5035926327" description="Prominin-1-A-like" evidence="9">
    <location>
        <begin position="18"/>
        <end position="880"/>
    </location>
</feature>
<evidence type="ECO:0000256" key="9">
    <source>
        <dbReference type="SAM" id="SignalP"/>
    </source>
</evidence>
<comment type="subcellular location">
    <subcellularLocation>
        <location evidence="1">Membrane</location>
        <topology evidence="1">Multi-pass membrane protein</topology>
    </subcellularLocation>
</comment>
<dbReference type="PANTHER" id="PTHR22730">
    <property type="entry name" value="PROMININ PROM PROTEIN"/>
    <property type="match status" value="1"/>
</dbReference>
<evidence type="ECO:0008006" key="12">
    <source>
        <dbReference type="Google" id="ProtNLM"/>
    </source>
</evidence>
<dbReference type="InterPro" id="IPR008795">
    <property type="entry name" value="Prominin"/>
</dbReference>
<evidence type="ECO:0000256" key="3">
    <source>
        <dbReference type="ARBA" id="ARBA00022692"/>
    </source>
</evidence>
<name>A0A8S4NWW9_OWEFU</name>
<dbReference type="GO" id="GO:0016020">
    <property type="term" value="C:membrane"/>
    <property type="evidence" value="ECO:0007669"/>
    <property type="project" value="UniProtKB-SubCell"/>
</dbReference>
<dbReference type="EMBL" id="CAIIXF020000005">
    <property type="protein sequence ID" value="CAH1784995.1"/>
    <property type="molecule type" value="Genomic_DNA"/>
</dbReference>
<feature type="region of interest" description="Disordered" evidence="7">
    <location>
        <begin position="844"/>
        <end position="880"/>
    </location>
</feature>
<dbReference type="Proteomes" id="UP000749559">
    <property type="component" value="Unassembled WGS sequence"/>
</dbReference>
<dbReference type="PANTHER" id="PTHR22730:SF1">
    <property type="entry name" value="PROMININ-LIKE PROTEIN"/>
    <property type="match status" value="1"/>
</dbReference>
<evidence type="ECO:0000256" key="8">
    <source>
        <dbReference type="SAM" id="Phobius"/>
    </source>
</evidence>
<feature type="transmembrane region" description="Helical" evidence="8">
    <location>
        <begin position="450"/>
        <end position="474"/>
    </location>
</feature>
<dbReference type="Pfam" id="PF05478">
    <property type="entry name" value="Prominin"/>
    <property type="match status" value="1"/>
</dbReference>
<dbReference type="AlphaFoldDB" id="A0A8S4NWW9"/>
<evidence type="ECO:0000313" key="10">
    <source>
        <dbReference type="EMBL" id="CAH1784995.1"/>
    </source>
</evidence>
<feature type="compositionally biased region" description="Basic and acidic residues" evidence="7">
    <location>
        <begin position="858"/>
        <end position="868"/>
    </location>
</feature>
<sequence>MRLQLIFILLMFGNSSGLNLKDVIKGDPIKWVEAITRPAYSVLEVPWGLVRDIFQAVMTDGYESVMPLLMENITPLLKFEAPILAGVGFGLLLGIFLPIIMFFVACCRCCGNCGGKISMQKAEKQGSTGVKVYWILLALCMLFLVLAGCLTWFASEQLGASPNYIGEAIKATVDEIDQYKDQFILDVFTLVNVDLNSTINDILNDLNDVGTLISTPLMNDINPQWDEILTSLNGIDTVITTIDGFKNSLTTTGISLTNIASVVADDITMLAANLTSIKAACTGEPFCGSLPDGTILPDPSVFTSMPDINATVDAAGVDVNITEITEAATLAINMVPDMINTSTYALLQEFVPVIVNASAMIDPHLEMLNITLNSLLTPESKDMMKDMIDTTLAPIDDYQPYRVYATYGLIGLQIIPVLFTFFGLIFCCCGYKKKPIQRKGCPPATSRTCFCSSSLFLVLFSTEFCLVSALLFMIGSNFTIICAPLQDLTVMDEIIDNPDVWGGVPYLQKMLSGFLDNSTTWVPKLGDILRNCRSNQAVYTAFGASAIFDLRTMVNISQLLGDNFNISSAEPVISDTISGLSVIDANTLSTVESLSNTSMAFDVSAITDLLHTAHSNMTFGAMADTLEAAGAATGNASYIAAYGELADYLDAMDSHSSNFLLHTNNLEATLLNLNSSLGSLQAQAGQLFNQLQNLNVTIQANASTNMLQGVQYFVDKIIDHPLRFMDLVMLSLDTTIGRCRPLYNIYGNVVVDGVCGHFLNGLNAFWLSLGLHVFFGVLFMNIFNIKILKYLKRPFDWRKYDKDMNLTRNNNNSRFMPPPLIPNYFGEDLYWELEETLKLNLDPRLVDDEENENSMPTEENKEERREIENNQQNEEMETPL</sequence>
<proteinExistence type="inferred from homology"/>
<comment type="similarity">
    <text evidence="2">Belongs to the prominin family.</text>
</comment>
<accession>A0A8S4NWW9</accession>
<evidence type="ECO:0000256" key="4">
    <source>
        <dbReference type="ARBA" id="ARBA00022989"/>
    </source>
</evidence>
<comment type="caution">
    <text evidence="10">The sequence shown here is derived from an EMBL/GenBank/DDBJ whole genome shotgun (WGS) entry which is preliminary data.</text>
</comment>
<feature type="transmembrane region" description="Helical" evidence="8">
    <location>
        <begin position="404"/>
        <end position="429"/>
    </location>
</feature>
<keyword evidence="11" id="KW-1185">Reference proteome</keyword>